<dbReference type="GO" id="GO:0005524">
    <property type="term" value="F:ATP binding"/>
    <property type="evidence" value="ECO:0007669"/>
    <property type="project" value="InterPro"/>
</dbReference>
<organism evidence="11 12">
    <name type="scientific">Claviceps aff. purpurea</name>
    <dbReference type="NCBI Taxonomy" id="1967640"/>
    <lineage>
        <taxon>Eukaryota</taxon>
        <taxon>Fungi</taxon>
        <taxon>Dikarya</taxon>
        <taxon>Ascomycota</taxon>
        <taxon>Pezizomycotina</taxon>
        <taxon>Sordariomycetes</taxon>
        <taxon>Hypocreomycetidae</taxon>
        <taxon>Hypocreales</taxon>
        <taxon>Clavicipitaceae</taxon>
        <taxon>Claviceps</taxon>
    </lineage>
</organism>
<evidence type="ECO:0000256" key="3">
    <source>
        <dbReference type="ARBA" id="ARBA00012513"/>
    </source>
</evidence>
<dbReference type="Gene3D" id="1.10.510.10">
    <property type="entry name" value="Transferase(Phosphotransferase) domain 1"/>
    <property type="match status" value="1"/>
</dbReference>
<dbReference type="EC" id="2.7.11.1" evidence="3"/>
<evidence type="ECO:0000256" key="2">
    <source>
        <dbReference type="ARBA" id="ARBA00011534"/>
    </source>
</evidence>
<dbReference type="EMBL" id="SRRH01000516">
    <property type="protein sequence ID" value="KAG6287818.1"/>
    <property type="molecule type" value="Genomic_DNA"/>
</dbReference>
<evidence type="ECO:0000256" key="7">
    <source>
        <dbReference type="ARBA" id="ARBA00033194"/>
    </source>
</evidence>
<comment type="function">
    <text evidence="1">Component of the EKC/KEOPS complex that is required for the formation of a threonylcarbamoyl group on adenosine at position 37 (t(6)A37) in tRNAs that read codons beginning with adenine. The complex is probably involved in the transfer of the threonylcarbamoyl moiety of threonylcarbamoyl-AMP (TC-AMP) to the N6 group of A37. BUD32 has ATPase activity in the context of the EKC/KEOPS complex and likely plays a supporting role to the catalytic subunit KAE1. The EKC/KEOPS complex also promotes both telomere uncapping and telomere elongation. The complex is required for efficient recruitment of transcriptional coactivators.</text>
</comment>
<evidence type="ECO:0000256" key="8">
    <source>
        <dbReference type="ARBA" id="ARBA00047899"/>
    </source>
</evidence>
<gene>
    <name evidence="11" type="ORF">E4U09_005939</name>
</gene>
<evidence type="ECO:0000256" key="4">
    <source>
        <dbReference type="ARBA" id="ARBA00013948"/>
    </source>
</evidence>
<comment type="catalytic activity">
    <reaction evidence="9">
        <text>L-seryl-[protein] + ATP = O-phospho-L-seryl-[protein] + ADP + H(+)</text>
        <dbReference type="Rhea" id="RHEA:17989"/>
        <dbReference type="Rhea" id="RHEA-COMP:9863"/>
        <dbReference type="Rhea" id="RHEA-COMP:11604"/>
        <dbReference type="ChEBI" id="CHEBI:15378"/>
        <dbReference type="ChEBI" id="CHEBI:29999"/>
        <dbReference type="ChEBI" id="CHEBI:30616"/>
        <dbReference type="ChEBI" id="CHEBI:83421"/>
        <dbReference type="ChEBI" id="CHEBI:456216"/>
        <dbReference type="EC" id="2.7.11.1"/>
    </reaction>
</comment>
<keyword evidence="12" id="KW-1185">Reference proteome</keyword>
<sequence>MARLEIPMSRLVEQAEQTMDTVHGKGVLHSDVRWRNILFNSETNGIMMINFERAHWIGKLRTSARNKVKKDKVLKFIKAVEKQRIIERKRIALAVHNQLGDERIG</sequence>
<accession>A0A9P7U3N2</accession>
<comment type="subunit">
    <text evidence="2">Component of the EKC/KEOPS complex composed of at least BUD32, CGI121, GON7, KAE1 and PCC1; the whole complex dimerizes.</text>
</comment>
<dbReference type="SUPFAM" id="SSF56112">
    <property type="entry name" value="Protein kinase-like (PK-like)"/>
    <property type="match status" value="1"/>
</dbReference>
<comment type="catalytic activity">
    <reaction evidence="8">
        <text>L-threonyl-[protein] + ATP = O-phospho-L-threonyl-[protein] + ADP + H(+)</text>
        <dbReference type="Rhea" id="RHEA:46608"/>
        <dbReference type="Rhea" id="RHEA-COMP:11060"/>
        <dbReference type="Rhea" id="RHEA-COMP:11605"/>
        <dbReference type="ChEBI" id="CHEBI:15378"/>
        <dbReference type="ChEBI" id="CHEBI:30013"/>
        <dbReference type="ChEBI" id="CHEBI:30616"/>
        <dbReference type="ChEBI" id="CHEBI:61977"/>
        <dbReference type="ChEBI" id="CHEBI:456216"/>
        <dbReference type="EC" id="2.7.11.1"/>
    </reaction>
</comment>
<evidence type="ECO:0000256" key="9">
    <source>
        <dbReference type="ARBA" id="ARBA00048679"/>
    </source>
</evidence>
<dbReference type="InterPro" id="IPR008266">
    <property type="entry name" value="Tyr_kinase_AS"/>
</dbReference>
<dbReference type="InterPro" id="IPR000719">
    <property type="entry name" value="Prot_kinase_dom"/>
</dbReference>
<evidence type="ECO:0000256" key="5">
    <source>
        <dbReference type="ARBA" id="ARBA00019973"/>
    </source>
</evidence>
<comment type="caution">
    <text evidence="11">The sequence shown here is derived from an EMBL/GenBank/DDBJ whole genome shotgun (WGS) entry which is preliminary data.</text>
</comment>
<evidence type="ECO:0000256" key="6">
    <source>
        <dbReference type="ARBA" id="ARBA00030980"/>
    </source>
</evidence>
<evidence type="ECO:0000259" key="10">
    <source>
        <dbReference type="PROSITE" id="PS50011"/>
    </source>
</evidence>
<dbReference type="GO" id="GO:0004674">
    <property type="term" value="F:protein serine/threonine kinase activity"/>
    <property type="evidence" value="ECO:0007669"/>
    <property type="project" value="UniProtKB-EC"/>
</dbReference>
<dbReference type="PROSITE" id="PS50011">
    <property type="entry name" value="PROTEIN_KINASE_DOM"/>
    <property type="match status" value="1"/>
</dbReference>
<dbReference type="PROSITE" id="PS00109">
    <property type="entry name" value="PROTEIN_KINASE_TYR"/>
    <property type="match status" value="1"/>
</dbReference>
<dbReference type="InterPro" id="IPR011009">
    <property type="entry name" value="Kinase-like_dom_sf"/>
</dbReference>
<proteinExistence type="predicted"/>
<reference evidence="11 12" key="1">
    <citation type="journal article" date="2020" name="bioRxiv">
        <title>Whole genome comparisons of ergot fungi reveals the divergence and evolution of species within the genus Claviceps are the result of varying mechanisms driving genome evolution and host range expansion.</title>
        <authorList>
            <person name="Wyka S.A."/>
            <person name="Mondo S.J."/>
            <person name="Liu M."/>
            <person name="Dettman J."/>
            <person name="Nalam V."/>
            <person name="Broders K.D."/>
        </authorList>
    </citation>
    <scope>NUCLEOTIDE SEQUENCE [LARGE SCALE GENOMIC DNA]</scope>
    <source>
        <strain evidence="11 12">Clav52</strain>
    </source>
</reference>
<feature type="domain" description="Protein kinase" evidence="10">
    <location>
        <begin position="1"/>
        <end position="105"/>
    </location>
</feature>
<protein>
    <recommendedName>
        <fullName evidence="5">EKC/KEOPS complex subunit BUD32</fullName>
        <ecNumber evidence="3">2.7.11.1</ecNumber>
    </recommendedName>
    <alternativeName>
        <fullName evidence="6 7">Atypical Serine/threonine protein kinase BUD32</fullName>
    </alternativeName>
    <alternativeName>
        <fullName evidence="4">EKC/KEOPS complex subunit bud32</fullName>
    </alternativeName>
</protein>
<evidence type="ECO:0000313" key="11">
    <source>
        <dbReference type="EMBL" id="KAG6287818.1"/>
    </source>
</evidence>
<name>A0A9P7U3N2_9HYPO</name>
<dbReference type="AlphaFoldDB" id="A0A9P7U3N2"/>
<evidence type="ECO:0000313" key="12">
    <source>
        <dbReference type="Proteomes" id="UP000707071"/>
    </source>
</evidence>
<dbReference type="Proteomes" id="UP000707071">
    <property type="component" value="Unassembled WGS sequence"/>
</dbReference>
<evidence type="ECO:0000256" key="1">
    <source>
        <dbReference type="ARBA" id="ARBA00003747"/>
    </source>
</evidence>